<dbReference type="InterPro" id="IPR007473">
    <property type="entry name" value="RlmJ"/>
</dbReference>
<feature type="repeat" description="PPR" evidence="2">
    <location>
        <begin position="169"/>
        <end position="203"/>
    </location>
</feature>
<feature type="region of interest" description="Disordered" evidence="3">
    <location>
        <begin position="621"/>
        <end position="649"/>
    </location>
</feature>
<name>A0A9P1FGW5_9DINO</name>
<dbReference type="InterPro" id="IPR029063">
    <property type="entry name" value="SAM-dependent_MTases_sf"/>
</dbReference>
<dbReference type="InterPro" id="IPR011990">
    <property type="entry name" value="TPR-like_helical_dom_sf"/>
</dbReference>
<dbReference type="PANTHER" id="PTHR46128">
    <property type="entry name" value="MITOCHONDRIAL GROUP I INTRON SPLICING FACTOR CCM1"/>
    <property type="match status" value="1"/>
</dbReference>
<dbReference type="GO" id="GO:0004386">
    <property type="term" value="F:helicase activity"/>
    <property type="evidence" value="ECO:0007669"/>
    <property type="project" value="UniProtKB-KW"/>
</dbReference>
<evidence type="ECO:0000256" key="1">
    <source>
        <dbReference type="ARBA" id="ARBA00007626"/>
    </source>
</evidence>
<keyword evidence="7" id="KW-1185">Reference proteome</keyword>
<accession>A0A9P1FGW5</accession>
<reference evidence="5" key="2">
    <citation type="submission" date="2024-04" db="EMBL/GenBank/DDBJ databases">
        <authorList>
            <person name="Chen Y."/>
            <person name="Shah S."/>
            <person name="Dougan E. K."/>
            <person name="Thang M."/>
            <person name="Chan C."/>
        </authorList>
    </citation>
    <scope>NUCLEOTIDE SEQUENCE [LARGE SCALE GENOMIC DNA]</scope>
</reference>
<sequence>MSDVRFSPSAQLANLLDDSMSLEEVQKAVGKFVDFSPKQISSFLSQLSKLGRPLAAWNAVRSFEKLRVSLNQIHQNILLASLGRSHHWSLALHLLGPGSDAVAVSSVMEAVATCRWQLAVELFNSAQRKKITPDVVMVSSLIKACDAGRNWHGAVHLLELMPVWQLRSNQITYTNILSACSSCGQWPSALSLLSGMPRATVPPNVHSATAALCAYEMSGQWRGAMELLRRLGDFDVYPNTATYNAVIKVCSVAVQWQVAIGLYDEMCTAKQDHVWPNALTLTSLLSCIGNSQEWQQACALVAAQSKGHLHPITWNSFVNALSLGWQWESALDALFAPRGPRGPRGFGALMDSTGFHSVIRAADAVSHWQLAIGLLGEMQSNRVPPCLLCCSSAMRACRKEWKVALELLDSLPFSRLAADAQSCTALLTACGQAVAWEVALDLATEIPECMNSISCSALCSTFSAAGMWHLTFQLLDEMLDSKLHSFSESKYDHLVQAGSSLDVFKHSVLVLFLQDFCADPEPFVFIDSHAGRGLYALDGGRKNFQRGIQLLQQCTVDPLPSRPSSPLAQYLRAAARTGPGHYPGSAALAASWLRPQDRAMLFEISRAMSTELAQNIAGLQSGASVQDARCPPLRHRSRPPGHEKENKDL</sequence>
<dbReference type="Pfam" id="PF04378">
    <property type="entry name" value="RsmJ"/>
    <property type="match status" value="1"/>
</dbReference>
<dbReference type="EMBL" id="CAMXCT020000281">
    <property type="protein sequence ID" value="CAL1129984.1"/>
    <property type="molecule type" value="Genomic_DNA"/>
</dbReference>
<dbReference type="PANTHER" id="PTHR46128:SF329">
    <property type="entry name" value="MITOCHONDRIAL GROUP I INTRON SPLICING FACTOR DMR1"/>
    <property type="match status" value="1"/>
</dbReference>
<keyword evidence="6" id="KW-0347">Helicase</keyword>
<dbReference type="GO" id="GO:0008649">
    <property type="term" value="F:rRNA methyltransferase activity"/>
    <property type="evidence" value="ECO:0007669"/>
    <property type="project" value="InterPro"/>
</dbReference>
<evidence type="ECO:0000313" key="5">
    <source>
        <dbReference type="EMBL" id="CAL1129984.1"/>
    </source>
</evidence>
<dbReference type="Gene3D" id="1.25.40.10">
    <property type="entry name" value="Tetratricopeptide repeat domain"/>
    <property type="match status" value="3"/>
</dbReference>
<dbReference type="OrthoDB" id="360161at2759"/>
<feature type="compositionally biased region" description="Basic and acidic residues" evidence="3">
    <location>
        <begin position="640"/>
        <end position="649"/>
    </location>
</feature>
<keyword evidence="6" id="KW-0067">ATP-binding</keyword>
<dbReference type="GO" id="GO:0070475">
    <property type="term" value="P:rRNA base methylation"/>
    <property type="evidence" value="ECO:0007669"/>
    <property type="project" value="InterPro"/>
</dbReference>
<dbReference type="Proteomes" id="UP001152797">
    <property type="component" value="Unassembled WGS sequence"/>
</dbReference>
<dbReference type="InterPro" id="IPR002885">
    <property type="entry name" value="PPR_rpt"/>
</dbReference>
<comment type="caution">
    <text evidence="4">The sequence shown here is derived from an EMBL/GenBank/DDBJ whole genome shotgun (WGS) entry which is preliminary data.</text>
</comment>
<proteinExistence type="inferred from homology"/>
<dbReference type="EMBL" id="CAMXCT030000281">
    <property type="protein sequence ID" value="CAL4763921.1"/>
    <property type="molecule type" value="Genomic_DNA"/>
</dbReference>
<protein>
    <submittedName>
        <fullName evidence="6">RNA helicase</fullName>
    </submittedName>
</protein>
<dbReference type="Pfam" id="PF13812">
    <property type="entry name" value="PPR_3"/>
    <property type="match status" value="2"/>
</dbReference>
<dbReference type="Gene3D" id="3.40.50.150">
    <property type="entry name" value="Vaccinia Virus protein VP39"/>
    <property type="match status" value="1"/>
</dbReference>
<reference evidence="4" key="1">
    <citation type="submission" date="2022-10" db="EMBL/GenBank/DDBJ databases">
        <authorList>
            <person name="Chen Y."/>
            <person name="Dougan E. K."/>
            <person name="Chan C."/>
            <person name="Rhodes N."/>
            <person name="Thang M."/>
        </authorList>
    </citation>
    <scope>NUCLEOTIDE SEQUENCE</scope>
</reference>
<dbReference type="InterPro" id="IPR050872">
    <property type="entry name" value="PPR_P_subfamily"/>
</dbReference>
<gene>
    <name evidence="4" type="ORF">C1SCF055_LOCUS4815</name>
</gene>
<evidence type="ECO:0000256" key="3">
    <source>
        <dbReference type="SAM" id="MobiDB-lite"/>
    </source>
</evidence>
<evidence type="ECO:0000313" key="6">
    <source>
        <dbReference type="EMBL" id="CAL4763921.1"/>
    </source>
</evidence>
<keyword evidence="6" id="KW-0547">Nucleotide-binding</keyword>
<evidence type="ECO:0000313" key="7">
    <source>
        <dbReference type="Proteomes" id="UP001152797"/>
    </source>
</evidence>
<dbReference type="AlphaFoldDB" id="A0A9P1FGW5"/>
<comment type="similarity">
    <text evidence="1">Belongs to the PPR family. P subfamily.</text>
</comment>
<evidence type="ECO:0000256" key="2">
    <source>
        <dbReference type="PROSITE-ProRule" id="PRU00708"/>
    </source>
</evidence>
<dbReference type="EMBL" id="CAMXCT010000281">
    <property type="protein sequence ID" value="CAI3976609.1"/>
    <property type="molecule type" value="Genomic_DNA"/>
</dbReference>
<keyword evidence="6" id="KW-0378">Hydrolase</keyword>
<dbReference type="PROSITE" id="PS51375">
    <property type="entry name" value="PPR"/>
    <property type="match status" value="1"/>
</dbReference>
<dbReference type="SUPFAM" id="SSF53335">
    <property type="entry name" value="S-adenosyl-L-methionine-dependent methyltransferases"/>
    <property type="match status" value="1"/>
</dbReference>
<organism evidence="4">
    <name type="scientific">Cladocopium goreaui</name>
    <dbReference type="NCBI Taxonomy" id="2562237"/>
    <lineage>
        <taxon>Eukaryota</taxon>
        <taxon>Sar</taxon>
        <taxon>Alveolata</taxon>
        <taxon>Dinophyceae</taxon>
        <taxon>Suessiales</taxon>
        <taxon>Symbiodiniaceae</taxon>
        <taxon>Cladocopium</taxon>
    </lineage>
</organism>
<evidence type="ECO:0000313" key="4">
    <source>
        <dbReference type="EMBL" id="CAI3976609.1"/>
    </source>
</evidence>